<dbReference type="HOGENOM" id="CLU_113831_0_0_1"/>
<name>M2SP51_COCSN</name>
<evidence type="ECO:0000313" key="3">
    <source>
        <dbReference type="Proteomes" id="UP000016934"/>
    </source>
</evidence>
<dbReference type="AlphaFoldDB" id="M2SP51"/>
<evidence type="ECO:0000256" key="1">
    <source>
        <dbReference type="SAM" id="SignalP"/>
    </source>
</evidence>
<dbReference type="OMA" id="EAYPQGG"/>
<keyword evidence="1" id="KW-0732">Signal</keyword>
<dbReference type="EMBL" id="KB445637">
    <property type="protein sequence ID" value="EMD68978.1"/>
    <property type="molecule type" value="Genomic_DNA"/>
</dbReference>
<dbReference type="RefSeq" id="XP_007694444.1">
    <property type="nucleotide sequence ID" value="XM_007696254.1"/>
</dbReference>
<dbReference type="GeneID" id="19134301"/>
<sequence length="177" mass="19077">MVSFTTVLTLAAGALAAPAPAPANTQAPPNQILPAGYPNPWAWHIEGFEAGCVRSGCFYRFNLSVPASEAYPQGGKYYCSGTENGEFGNENSFEDCSVVGDANAATAAAKLGRRVNSDPPKQLYVSFLKPGSAADQTNPYNFTAITTDWTYNAFVAVDEEFDVYPTIWQQYPIPQSK</sequence>
<feature type="signal peptide" evidence="1">
    <location>
        <begin position="1"/>
        <end position="16"/>
    </location>
</feature>
<protein>
    <submittedName>
        <fullName evidence="2">Uncharacterized protein</fullName>
    </submittedName>
</protein>
<dbReference type="Proteomes" id="UP000016934">
    <property type="component" value="Unassembled WGS sequence"/>
</dbReference>
<dbReference type="KEGG" id="bsc:COCSADRAFT_204832"/>
<proteinExistence type="predicted"/>
<reference evidence="3" key="2">
    <citation type="journal article" date="2013" name="PLoS Genet.">
        <title>Comparative genome structure, secondary metabolite, and effector coding capacity across Cochliobolus pathogens.</title>
        <authorList>
            <person name="Condon B.J."/>
            <person name="Leng Y."/>
            <person name="Wu D."/>
            <person name="Bushley K.E."/>
            <person name="Ohm R.A."/>
            <person name="Otillar R."/>
            <person name="Martin J."/>
            <person name="Schackwitz W."/>
            <person name="Grimwood J."/>
            <person name="MohdZainudin N."/>
            <person name="Xue C."/>
            <person name="Wang R."/>
            <person name="Manning V.A."/>
            <person name="Dhillon B."/>
            <person name="Tu Z.J."/>
            <person name="Steffenson B.J."/>
            <person name="Salamov A."/>
            <person name="Sun H."/>
            <person name="Lowry S."/>
            <person name="LaButti K."/>
            <person name="Han J."/>
            <person name="Copeland A."/>
            <person name="Lindquist E."/>
            <person name="Barry K."/>
            <person name="Schmutz J."/>
            <person name="Baker S.E."/>
            <person name="Ciuffetti L.M."/>
            <person name="Grigoriev I.V."/>
            <person name="Zhong S."/>
            <person name="Turgeon B.G."/>
        </authorList>
    </citation>
    <scope>NUCLEOTIDE SEQUENCE [LARGE SCALE GENOMIC DNA]</scope>
    <source>
        <strain evidence="3">ND90Pr / ATCC 201652</strain>
    </source>
</reference>
<accession>M2SP51</accession>
<dbReference type="OrthoDB" id="3508922at2759"/>
<evidence type="ECO:0000313" key="2">
    <source>
        <dbReference type="EMBL" id="EMD68978.1"/>
    </source>
</evidence>
<organism evidence="2 3">
    <name type="scientific">Cochliobolus sativus (strain ND90Pr / ATCC 201652)</name>
    <name type="common">Common root rot and spot blotch fungus</name>
    <name type="synonym">Bipolaris sorokiniana</name>
    <dbReference type="NCBI Taxonomy" id="665912"/>
    <lineage>
        <taxon>Eukaryota</taxon>
        <taxon>Fungi</taxon>
        <taxon>Dikarya</taxon>
        <taxon>Ascomycota</taxon>
        <taxon>Pezizomycotina</taxon>
        <taxon>Dothideomycetes</taxon>
        <taxon>Pleosporomycetidae</taxon>
        <taxon>Pleosporales</taxon>
        <taxon>Pleosporineae</taxon>
        <taxon>Pleosporaceae</taxon>
        <taxon>Bipolaris</taxon>
    </lineage>
</organism>
<keyword evidence="3" id="KW-1185">Reference proteome</keyword>
<feature type="chain" id="PRO_5004025153" evidence="1">
    <location>
        <begin position="17"/>
        <end position="177"/>
    </location>
</feature>
<reference evidence="2 3" key="1">
    <citation type="journal article" date="2012" name="PLoS Pathog.">
        <title>Diverse lifestyles and strategies of plant pathogenesis encoded in the genomes of eighteen Dothideomycetes fungi.</title>
        <authorList>
            <person name="Ohm R.A."/>
            <person name="Feau N."/>
            <person name="Henrissat B."/>
            <person name="Schoch C.L."/>
            <person name="Horwitz B.A."/>
            <person name="Barry K.W."/>
            <person name="Condon B.J."/>
            <person name="Copeland A.C."/>
            <person name="Dhillon B."/>
            <person name="Glaser F."/>
            <person name="Hesse C.N."/>
            <person name="Kosti I."/>
            <person name="LaButti K."/>
            <person name="Lindquist E.A."/>
            <person name="Lucas S."/>
            <person name="Salamov A.A."/>
            <person name="Bradshaw R.E."/>
            <person name="Ciuffetti L."/>
            <person name="Hamelin R.C."/>
            <person name="Kema G.H.J."/>
            <person name="Lawrence C."/>
            <person name="Scott J.A."/>
            <person name="Spatafora J.W."/>
            <person name="Turgeon B.G."/>
            <person name="de Wit P.J.G.M."/>
            <person name="Zhong S."/>
            <person name="Goodwin S.B."/>
            <person name="Grigoriev I.V."/>
        </authorList>
    </citation>
    <scope>NUCLEOTIDE SEQUENCE [LARGE SCALE GENOMIC DNA]</scope>
    <source>
        <strain evidence="3">ND90Pr / ATCC 201652</strain>
    </source>
</reference>
<gene>
    <name evidence="2" type="ORF">COCSADRAFT_204832</name>
</gene>